<dbReference type="PANTHER" id="PTHR11142:SF5">
    <property type="entry name" value="TRNA PSEUDOURIDINE(38_39) SYNTHASE"/>
    <property type="match status" value="1"/>
</dbReference>
<dbReference type="Pfam" id="PF01416">
    <property type="entry name" value="PseudoU_synth_1"/>
    <property type="match status" value="1"/>
</dbReference>
<dbReference type="Gene3D" id="3.30.70.660">
    <property type="entry name" value="Pseudouridine synthase I, catalytic domain, C-terminal subdomain"/>
    <property type="match status" value="1"/>
</dbReference>
<keyword evidence="3" id="KW-0413">Isomerase</keyword>
<dbReference type="SUPFAM" id="SSF55120">
    <property type="entry name" value="Pseudouridine synthase"/>
    <property type="match status" value="1"/>
</dbReference>
<evidence type="ECO:0000256" key="1">
    <source>
        <dbReference type="ARBA" id="ARBA00009375"/>
    </source>
</evidence>
<accession>A0A5E8B2L9</accession>
<dbReference type="NCBIfam" id="TIGR00071">
    <property type="entry name" value="hisT_truA"/>
    <property type="match status" value="1"/>
</dbReference>
<dbReference type="PANTHER" id="PTHR11142">
    <property type="entry name" value="PSEUDOURIDYLATE SYNTHASE"/>
    <property type="match status" value="1"/>
</dbReference>
<dbReference type="GO" id="GO:0031119">
    <property type="term" value="P:tRNA pseudouridine synthesis"/>
    <property type="evidence" value="ECO:0007669"/>
    <property type="project" value="TreeGrafter"/>
</dbReference>
<dbReference type="FunFam" id="3.30.70.580:FF:000020">
    <property type="entry name" value="tRNA pseudouridine synthase"/>
    <property type="match status" value="1"/>
</dbReference>
<dbReference type="GO" id="GO:0003723">
    <property type="term" value="F:RNA binding"/>
    <property type="evidence" value="ECO:0007669"/>
    <property type="project" value="InterPro"/>
</dbReference>
<proteinExistence type="inferred from homology"/>
<dbReference type="InterPro" id="IPR020095">
    <property type="entry name" value="PsdUridine_synth_TruA_C"/>
</dbReference>
<dbReference type="InterPro" id="IPR020103">
    <property type="entry name" value="PsdUridine_synth_cat_dom_sf"/>
</dbReference>
<organism evidence="5 6">
    <name type="scientific">Magnusiomyces paraingens</name>
    <dbReference type="NCBI Taxonomy" id="2606893"/>
    <lineage>
        <taxon>Eukaryota</taxon>
        <taxon>Fungi</taxon>
        <taxon>Dikarya</taxon>
        <taxon>Ascomycota</taxon>
        <taxon>Saccharomycotina</taxon>
        <taxon>Dipodascomycetes</taxon>
        <taxon>Dipodascales</taxon>
        <taxon>Dipodascaceae</taxon>
        <taxon>Magnusiomyces</taxon>
    </lineage>
</organism>
<reference evidence="5 6" key="1">
    <citation type="submission" date="2019-09" db="EMBL/GenBank/DDBJ databases">
        <authorList>
            <person name="Brejova B."/>
        </authorList>
    </citation>
    <scope>NUCLEOTIDE SEQUENCE [LARGE SCALE GENOMIC DNA]</scope>
</reference>
<gene>
    <name evidence="5" type="ORF">SAPINGB_P000757</name>
</gene>
<evidence type="ECO:0000256" key="3">
    <source>
        <dbReference type="ARBA" id="ARBA00023235"/>
    </source>
</evidence>
<dbReference type="Proteomes" id="UP000398389">
    <property type="component" value="Unassembled WGS sequence"/>
</dbReference>
<dbReference type="GeneID" id="43579580"/>
<evidence type="ECO:0000313" key="5">
    <source>
        <dbReference type="EMBL" id="VVT45459.1"/>
    </source>
</evidence>
<dbReference type="InterPro" id="IPR020094">
    <property type="entry name" value="TruA/RsuA/RluB/E/F_N"/>
</dbReference>
<dbReference type="InterPro" id="IPR041707">
    <property type="entry name" value="Pus3-like"/>
</dbReference>
<evidence type="ECO:0000313" key="6">
    <source>
        <dbReference type="Proteomes" id="UP000398389"/>
    </source>
</evidence>
<dbReference type="GO" id="GO:0005634">
    <property type="term" value="C:nucleus"/>
    <property type="evidence" value="ECO:0007669"/>
    <property type="project" value="TreeGrafter"/>
</dbReference>
<dbReference type="AlphaFoldDB" id="A0A5E8B2L9"/>
<dbReference type="GO" id="GO:1990481">
    <property type="term" value="P:mRNA pseudouridine synthesis"/>
    <property type="evidence" value="ECO:0007669"/>
    <property type="project" value="TreeGrafter"/>
</dbReference>
<evidence type="ECO:0000256" key="2">
    <source>
        <dbReference type="ARBA" id="ARBA00022694"/>
    </source>
</evidence>
<keyword evidence="2" id="KW-0819">tRNA processing</keyword>
<dbReference type="InterPro" id="IPR020097">
    <property type="entry name" value="PsdUridine_synth_TruA_a/b_dom"/>
</dbReference>
<protein>
    <recommendedName>
        <fullName evidence="4">Pseudouridine synthase I TruA alpha/beta domain-containing protein</fullName>
    </recommendedName>
</protein>
<dbReference type="EMBL" id="CABVLU010000001">
    <property type="protein sequence ID" value="VVT45459.1"/>
    <property type="molecule type" value="Genomic_DNA"/>
</dbReference>
<dbReference type="GO" id="GO:0005737">
    <property type="term" value="C:cytoplasm"/>
    <property type="evidence" value="ECO:0007669"/>
    <property type="project" value="TreeGrafter"/>
</dbReference>
<dbReference type="RefSeq" id="XP_031851371.1">
    <property type="nucleotide sequence ID" value="XM_031995480.1"/>
</dbReference>
<dbReference type="HAMAP" id="MF_00171">
    <property type="entry name" value="TruA"/>
    <property type="match status" value="1"/>
</dbReference>
<dbReference type="CDD" id="cd02569">
    <property type="entry name" value="PseudoU_synth_ScPus3"/>
    <property type="match status" value="1"/>
</dbReference>
<dbReference type="Gene3D" id="3.30.70.580">
    <property type="entry name" value="Pseudouridine synthase I, catalytic domain, N-terminal subdomain"/>
    <property type="match status" value="1"/>
</dbReference>
<comment type="similarity">
    <text evidence="1">Belongs to the tRNA pseudouridine synthase TruA family.</text>
</comment>
<dbReference type="GO" id="GO:0009982">
    <property type="term" value="F:pseudouridine synthase activity"/>
    <property type="evidence" value="ECO:0007669"/>
    <property type="project" value="InterPro"/>
</dbReference>
<feature type="domain" description="Pseudouridine synthase I TruA alpha/beta" evidence="4">
    <location>
        <begin position="216"/>
        <end position="328"/>
    </location>
</feature>
<sequence>MSSFYESWSKDQLIARIQQLEVANNLAGPPQSVSIPAIQTPNSKDTNEVIEATVTKKKKSFDYSKFSTRRIAIRFAYLGWNYNGLAVQINTDVPTVEGHILAALHKTKLIPSIDPNDCEFSRCGRTDKGVSALRQVISLRVRSLLTPEQQTDSANDNKEIDYLHILNQLLPDDIRLYEICLQPPEGFDARFSCLYRHYKYFFHNNNKLNLSKMLAAAKSFEGVHDFRNFCKVDGSKQISNFKREILSASIVKVSQCDDDNSLYCFDLKGTAFLWHQVRSMVAILFLVGQELEAPEVIQTLLDVENTPRRPAYEMAADIPLVLYDCGFPEMPWKSFKNEDSLQRLQDRLYFMWHSTWMKLTMASVMREMIQNSAHPSYGAPSNHESHRIVVNLGDGKGKNLTKYVLLSKRETLEPPEVVNERWLRRKADKNKTE</sequence>
<name>A0A5E8B2L9_9ASCO</name>
<dbReference type="OrthoDB" id="25767at2759"/>
<dbReference type="InterPro" id="IPR001406">
    <property type="entry name" value="PsdUridine_synth_TruA"/>
</dbReference>
<evidence type="ECO:0000259" key="4">
    <source>
        <dbReference type="Pfam" id="PF01416"/>
    </source>
</evidence>
<keyword evidence="6" id="KW-1185">Reference proteome</keyword>